<dbReference type="RefSeq" id="WP_215795704.1">
    <property type="nucleotide sequence ID" value="NZ_JAHKKG010000020.1"/>
</dbReference>
<organism evidence="4 5">
    <name type="scientific">Paractinoplanes bogorensis</name>
    <dbReference type="NCBI Taxonomy" id="1610840"/>
    <lineage>
        <taxon>Bacteria</taxon>
        <taxon>Bacillati</taxon>
        <taxon>Actinomycetota</taxon>
        <taxon>Actinomycetes</taxon>
        <taxon>Micromonosporales</taxon>
        <taxon>Micromonosporaceae</taxon>
        <taxon>Paractinoplanes</taxon>
    </lineage>
</organism>
<gene>
    <name evidence="4" type="ORF">KOI35_43935</name>
</gene>
<feature type="domain" description="6-phosphogluconate dehydrogenase NADP-binding" evidence="2">
    <location>
        <begin position="10"/>
        <end position="149"/>
    </location>
</feature>
<dbReference type="SUPFAM" id="SSF51735">
    <property type="entry name" value="NAD(P)-binding Rossmann-fold domains"/>
    <property type="match status" value="1"/>
</dbReference>
<dbReference type="Gene3D" id="3.40.50.720">
    <property type="entry name" value="NAD(P)-binding Rossmann-like Domain"/>
    <property type="match status" value="1"/>
</dbReference>
<dbReference type="Proteomes" id="UP001519654">
    <property type="component" value="Unassembled WGS sequence"/>
</dbReference>
<dbReference type="InterPro" id="IPR036291">
    <property type="entry name" value="NAD(P)-bd_dom_sf"/>
</dbReference>
<dbReference type="Pfam" id="PF03446">
    <property type="entry name" value="NAD_binding_2"/>
    <property type="match status" value="1"/>
</dbReference>
<protein>
    <submittedName>
        <fullName evidence="4">Uncharacterized protein</fullName>
    </submittedName>
</protein>
<evidence type="ECO:0000259" key="2">
    <source>
        <dbReference type="Pfam" id="PF03446"/>
    </source>
</evidence>
<name>A0ABS5Z6B0_9ACTN</name>
<dbReference type="Pfam" id="PF21761">
    <property type="entry name" value="RedAm-like_C"/>
    <property type="match status" value="1"/>
</dbReference>
<evidence type="ECO:0000313" key="4">
    <source>
        <dbReference type="EMBL" id="MBU2670474.1"/>
    </source>
</evidence>
<keyword evidence="5" id="KW-1185">Reference proteome</keyword>
<feature type="domain" description="NADPH-dependent reductive aminase-like C-terminal" evidence="3">
    <location>
        <begin position="151"/>
        <end position="275"/>
    </location>
</feature>
<sequence length="281" mass="29600">MTTPTYPSRVAVLGQGAMGRALARTLQAARTWNRSPTGVDPADTVRNADVVLICVRDHEASRPLIAQIAPALTLGTPVINMSSGTSDDAVTSATAAADLGVSYVTGAIMVPTALIGTDQNLILYAGRPETINSAHPVLAALGGTVDVLGEDHAVPPALDMAMLDVFFAGMYAFLHSAALARSRGIEPSAYLPYAQGIISTLAAELPSLAHTYETHTYNRGEANLGMCLQFQNHILRTTNQAGVDPRLPQLLRDITAEQVARSGPTPDWDETAESLTTPTSN</sequence>
<evidence type="ECO:0000259" key="3">
    <source>
        <dbReference type="Pfam" id="PF21761"/>
    </source>
</evidence>
<evidence type="ECO:0000256" key="1">
    <source>
        <dbReference type="SAM" id="MobiDB-lite"/>
    </source>
</evidence>
<dbReference type="InterPro" id="IPR013328">
    <property type="entry name" value="6PGD_dom2"/>
</dbReference>
<proteinExistence type="predicted"/>
<dbReference type="InterPro" id="IPR048666">
    <property type="entry name" value="RedAm-like_C"/>
</dbReference>
<dbReference type="InterPro" id="IPR006115">
    <property type="entry name" value="6PGDH_NADP-bd"/>
</dbReference>
<comment type="caution">
    <text evidence="4">The sequence shown here is derived from an EMBL/GenBank/DDBJ whole genome shotgun (WGS) entry which is preliminary data.</text>
</comment>
<dbReference type="Gene3D" id="1.10.1040.10">
    <property type="entry name" value="N-(1-d-carboxylethyl)-l-norvaline Dehydrogenase, domain 2"/>
    <property type="match status" value="1"/>
</dbReference>
<reference evidence="4 5" key="1">
    <citation type="submission" date="2021-06" db="EMBL/GenBank/DDBJ databases">
        <title>Actinoplanes lichenicola sp. nov., and Actinoplanes ovalisporus sp. nov., isolated from lichen in Thailand.</title>
        <authorList>
            <person name="Saeng-In P."/>
            <person name="Kanchanasin P."/>
            <person name="Yuki M."/>
            <person name="Kudo T."/>
            <person name="Ohkuma M."/>
            <person name="Phongsopitanun W."/>
            <person name="Tanasupawat S."/>
        </authorList>
    </citation>
    <scope>NUCLEOTIDE SEQUENCE [LARGE SCALE GENOMIC DNA]</scope>
    <source>
        <strain evidence="4 5">NBRC 110975</strain>
    </source>
</reference>
<feature type="region of interest" description="Disordered" evidence="1">
    <location>
        <begin position="259"/>
        <end position="281"/>
    </location>
</feature>
<dbReference type="EMBL" id="JAHKKG010000020">
    <property type="protein sequence ID" value="MBU2670474.1"/>
    <property type="molecule type" value="Genomic_DNA"/>
</dbReference>
<accession>A0ABS5Z6B0</accession>
<evidence type="ECO:0000313" key="5">
    <source>
        <dbReference type="Proteomes" id="UP001519654"/>
    </source>
</evidence>